<accession>A0A5A7N4C2</accession>
<evidence type="ECO:0000313" key="1">
    <source>
        <dbReference type="EMBL" id="GER02604.1"/>
    </source>
</evidence>
<protein>
    <submittedName>
        <fullName evidence="1">Uncharacterized protein</fullName>
    </submittedName>
</protein>
<sequence length="51" mass="5404">MRLFPSPAISAQRLFILLSLIIMGVQAGPALFLASPAKAEPMAYFAPKGSL</sequence>
<dbReference type="AlphaFoldDB" id="A0A5A7N4C2"/>
<dbReference type="Proteomes" id="UP000324996">
    <property type="component" value="Unassembled WGS sequence"/>
</dbReference>
<name>A0A5A7N4C2_9PROT</name>
<reference evidence="1 2" key="1">
    <citation type="submission" date="2019-09" db="EMBL/GenBank/DDBJ databases">
        <title>NBRP : Genome information of microbial organism related human and environment.</title>
        <authorList>
            <person name="Hattori M."/>
            <person name="Oshima K."/>
            <person name="Inaba H."/>
            <person name="Suda W."/>
            <person name="Sakamoto M."/>
            <person name="Iino T."/>
            <person name="Kitahara M."/>
            <person name="Oshida Y."/>
            <person name="Iida T."/>
            <person name="Kudo T."/>
            <person name="Itoh T."/>
            <person name="Ohkuma M."/>
        </authorList>
    </citation>
    <scope>NUCLEOTIDE SEQUENCE [LARGE SCALE GENOMIC DNA]</scope>
    <source>
        <strain evidence="1 2">Q-1</strain>
    </source>
</reference>
<dbReference type="RefSeq" id="WP_313978253.1">
    <property type="nucleotide sequence ID" value="NZ_BKCN01000001.1"/>
</dbReference>
<organism evidence="1 2">
    <name type="scientific">Iodidimonas nitroreducens</name>
    <dbReference type="NCBI Taxonomy" id="1236968"/>
    <lineage>
        <taxon>Bacteria</taxon>
        <taxon>Pseudomonadati</taxon>
        <taxon>Pseudomonadota</taxon>
        <taxon>Alphaproteobacteria</taxon>
        <taxon>Iodidimonadales</taxon>
        <taxon>Iodidimonadaceae</taxon>
        <taxon>Iodidimonas</taxon>
    </lineage>
</organism>
<evidence type="ECO:0000313" key="2">
    <source>
        <dbReference type="Proteomes" id="UP000324996"/>
    </source>
</evidence>
<gene>
    <name evidence="1" type="ORF">JCM17846_02860</name>
</gene>
<keyword evidence="2" id="KW-1185">Reference proteome</keyword>
<comment type="caution">
    <text evidence="1">The sequence shown here is derived from an EMBL/GenBank/DDBJ whole genome shotgun (WGS) entry which is preliminary data.</text>
</comment>
<dbReference type="EMBL" id="BKCN01000001">
    <property type="protein sequence ID" value="GER02604.1"/>
    <property type="molecule type" value="Genomic_DNA"/>
</dbReference>
<proteinExistence type="predicted"/>